<sequence length="230" mass="25526">MSDREQRLARIAATVCASLSGAAFEHEGSVFKRVVGDGIVQLVEFRFGYGGPDVEDGVDPADLPVDPFKVQLGARVVASSAEERLRVGGLEVDVRAGLGQASSGEFEYWFVAGHPDPSDPYWQLRWPEKAAGEITRLLDSAGERWFSRFDTFGHAMATLETLSPLDYTLTDAPPRVIALRIYGERGDHADAQRVLDQHVTANDWPPRHLEWLAERAELYGIQMPPIHKSR</sequence>
<dbReference type="AlphaFoldDB" id="A0A8H9M6L8"/>
<proteinExistence type="predicted"/>
<keyword evidence="2" id="KW-1185">Reference proteome</keyword>
<reference evidence="1" key="1">
    <citation type="journal article" date="2014" name="Int. J. Syst. Evol. Microbiol.">
        <title>Complete genome sequence of Corynebacterium casei LMG S-19264T (=DSM 44701T), isolated from a smear-ripened cheese.</title>
        <authorList>
            <consortium name="US DOE Joint Genome Institute (JGI-PGF)"/>
            <person name="Walter F."/>
            <person name="Albersmeier A."/>
            <person name="Kalinowski J."/>
            <person name="Ruckert C."/>
        </authorList>
    </citation>
    <scope>NUCLEOTIDE SEQUENCE</scope>
    <source>
        <strain evidence="1">CGMCC 4.7679</strain>
    </source>
</reference>
<evidence type="ECO:0000313" key="2">
    <source>
        <dbReference type="Proteomes" id="UP000658656"/>
    </source>
</evidence>
<organism evidence="1 2">
    <name type="scientific">Amycolatopsis bartoniae</name>
    <dbReference type="NCBI Taxonomy" id="941986"/>
    <lineage>
        <taxon>Bacteria</taxon>
        <taxon>Bacillati</taxon>
        <taxon>Actinomycetota</taxon>
        <taxon>Actinomycetes</taxon>
        <taxon>Pseudonocardiales</taxon>
        <taxon>Pseudonocardiaceae</taxon>
        <taxon>Amycolatopsis</taxon>
    </lineage>
</organism>
<dbReference type="EMBL" id="BNAV01000006">
    <property type="protein sequence ID" value="GHF66484.1"/>
    <property type="molecule type" value="Genomic_DNA"/>
</dbReference>
<name>A0A8H9M6L8_9PSEU</name>
<comment type="caution">
    <text evidence="1">The sequence shown here is derived from an EMBL/GenBank/DDBJ whole genome shotgun (WGS) entry which is preliminary data.</text>
</comment>
<dbReference type="Proteomes" id="UP000658656">
    <property type="component" value="Unassembled WGS sequence"/>
</dbReference>
<reference evidence="1" key="2">
    <citation type="submission" date="2020-09" db="EMBL/GenBank/DDBJ databases">
        <authorList>
            <person name="Sun Q."/>
            <person name="Zhou Y."/>
        </authorList>
    </citation>
    <scope>NUCLEOTIDE SEQUENCE</scope>
    <source>
        <strain evidence="1">CGMCC 4.7679</strain>
    </source>
</reference>
<protein>
    <submittedName>
        <fullName evidence="1">Uncharacterized protein</fullName>
    </submittedName>
</protein>
<gene>
    <name evidence="1" type="ORF">GCM10017566_45350</name>
</gene>
<dbReference type="RefSeq" id="WP_145932810.1">
    <property type="nucleotide sequence ID" value="NZ_BNAV01000006.1"/>
</dbReference>
<evidence type="ECO:0000313" key="1">
    <source>
        <dbReference type="EMBL" id="GHF66484.1"/>
    </source>
</evidence>
<accession>A0A8H9M6L8</accession>